<keyword evidence="2" id="KW-1185">Reference proteome</keyword>
<proteinExistence type="predicted"/>
<comment type="caution">
    <text evidence="1">The sequence shown here is derived from an EMBL/GenBank/DDBJ whole genome shotgun (WGS) entry which is preliminary data.</text>
</comment>
<dbReference type="EMBL" id="JANBUN010002272">
    <property type="protein sequence ID" value="KAJ2795105.1"/>
    <property type="molecule type" value="Genomic_DNA"/>
</dbReference>
<dbReference type="Proteomes" id="UP001140087">
    <property type="component" value="Unassembled WGS sequence"/>
</dbReference>
<evidence type="ECO:0000313" key="1">
    <source>
        <dbReference type="EMBL" id="KAJ2795105.1"/>
    </source>
</evidence>
<gene>
    <name evidence="1" type="ORF">H4R21_005249</name>
</gene>
<accession>A0ACC1KTH6</accession>
<name>A0ACC1KTH6_9FUNG</name>
<protein>
    <submittedName>
        <fullName evidence="1">Uncharacterized protein</fullName>
    </submittedName>
</protein>
<reference evidence="1" key="1">
    <citation type="submission" date="2022-07" db="EMBL/GenBank/DDBJ databases">
        <title>Phylogenomic reconstructions and comparative analyses of Kickxellomycotina fungi.</title>
        <authorList>
            <person name="Reynolds N.K."/>
            <person name="Stajich J.E."/>
            <person name="Barry K."/>
            <person name="Grigoriev I.V."/>
            <person name="Crous P."/>
            <person name="Smith M.E."/>
        </authorList>
    </citation>
    <scope>NUCLEOTIDE SEQUENCE</scope>
    <source>
        <strain evidence="1">BCRC 34780</strain>
    </source>
</reference>
<organism evidence="1 2">
    <name type="scientific">Coemansia helicoidea</name>
    <dbReference type="NCBI Taxonomy" id="1286919"/>
    <lineage>
        <taxon>Eukaryota</taxon>
        <taxon>Fungi</taxon>
        <taxon>Fungi incertae sedis</taxon>
        <taxon>Zoopagomycota</taxon>
        <taxon>Kickxellomycotina</taxon>
        <taxon>Kickxellomycetes</taxon>
        <taxon>Kickxellales</taxon>
        <taxon>Kickxellaceae</taxon>
        <taxon>Coemansia</taxon>
    </lineage>
</organism>
<sequence length="284" mass="31340">MICATAIRARLVASTAAGVRRVAFSAAAAPAQGDDRLSGLRSLSAELAQNMGEGDEPPPHSAAGVEDGGVRLPAFPEQPEPAAEGEDVDGGPAVQKHARWTTDEVARLVRIVDANRTCSGKQIDWSVVEPHFPHRTRSACCQVLLRRRLGALNTEGQRPTPRRFSADERRALLDAVRRHGEYSWVRVAEDMHKATGIVRTRCVYKTYWSFSLCPKACAAPVWTAEMSARLREAAAVHGKDPVFLAYRFFPSYTPNMIARMLTRMDTPRADLDPRQGVFQRKAHN</sequence>
<evidence type="ECO:0000313" key="2">
    <source>
        <dbReference type="Proteomes" id="UP001140087"/>
    </source>
</evidence>